<dbReference type="InterPro" id="IPR041588">
    <property type="entry name" value="Integrase_H2C2"/>
</dbReference>
<dbReference type="EMBL" id="JAPFRF010000012">
    <property type="protein sequence ID" value="KAJ7313511.1"/>
    <property type="molecule type" value="Genomic_DNA"/>
</dbReference>
<organism evidence="3 4">
    <name type="scientific">Phrynocephalus forsythii</name>
    <dbReference type="NCBI Taxonomy" id="171643"/>
    <lineage>
        <taxon>Eukaryota</taxon>
        <taxon>Metazoa</taxon>
        <taxon>Chordata</taxon>
        <taxon>Craniata</taxon>
        <taxon>Vertebrata</taxon>
        <taxon>Euteleostomi</taxon>
        <taxon>Lepidosauria</taxon>
        <taxon>Squamata</taxon>
        <taxon>Bifurcata</taxon>
        <taxon>Unidentata</taxon>
        <taxon>Episquamata</taxon>
        <taxon>Toxicofera</taxon>
        <taxon>Iguania</taxon>
        <taxon>Acrodonta</taxon>
        <taxon>Agamidae</taxon>
        <taxon>Agaminae</taxon>
        <taxon>Phrynocephalus</taxon>
    </lineage>
</organism>
<comment type="caution">
    <text evidence="3">The sequence shown here is derived from an EMBL/GenBank/DDBJ whole genome shotgun (WGS) entry which is preliminary data.</text>
</comment>
<evidence type="ECO:0000313" key="4">
    <source>
        <dbReference type="Proteomes" id="UP001142489"/>
    </source>
</evidence>
<sequence length="79" mass="9048">MAHDYVSGHIGIKKTQIKMTNHLFCPDITKHVKKYFLNCDTCQRVGYPTDTTKTNMEEFPLTGSPFSTLQMDISRPLPE</sequence>
<feature type="non-terminal residue" evidence="3">
    <location>
        <position position="79"/>
    </location>
</feature>
<reference evidence="3" key="1">
    <citation type="journal article" date="2023" name="DNA Res.">
        <title>Chromosome-level genome assembly of Phrynocephalus forsythii using third-generation DNA sequencing and Hi-C analysis.</title>
        <authorList>
            <person name="Qi Y."/>
            <person name="Zhao W."/>
            <person name="Zhao Y."/>
            <person name="Niu C."/>
            <person name="Cao S."/>
            <person name="Zhang Y."/>
        </authorList>
    </citation>
    <scope>NUCLEOTIDE SEQUENCE</scope>
    <source>
        <tissue evidence="3">Muscle</tissue>
    </source>
</reference>
<evidence type="ECO:0000313" key="3">
    <source>
        <dbReference type="EMBL" id="KAJ7313511.1"/>
    </source>
</evidence>
<feature type="domain" description="Integrase zinc-binding" evidence="2">
    <location>
        <begin position="2"/>
        <end position="45"/>
    </location>
</feature>
<dbReference type="Pfam" id="PF17921">
    <property type="entry name" value="Integrase_H2C2"/>
    <property type="match status" value="1"/>
</dbReference>
<evidence type="ECO:0000256" key="1">
    <source>
        <dbReference type="SAM" id="MobiDB-lite"/>
    </source>
</evidence>
<evidence type="ECO:0000259" key="2">
    <source>
        <dbReference type="Pfam" id="PF17921"/>
    </source>
</evidence>
<dbReference type="AlphaFoldDB" id="A0A9Q1AVL4"/>
<dbReference type="Proteomes" id="UP001142489">
    <property type="component" value="Unassembled WGS sequence"/>
</dbReference>
<name>A0A9Q1AVL4_9SAUR</name>
<dbReference type="OrthoDB" id="10000497at2759"/>
<protein>
    <recommendedName>
        <fullName evidence="2">Integrase zinc-binding domain-containing protein</fullName>
    </recommendedName>
</protein>
<dbReference type="Gene3D" id="1.10.340.70">
    <property type="match status" value="1"/>
</dbReference>
<accession>A0A9Q1AVL4</accession>
<feature type="region of interest" description="Disordered" evidence="1">
    <location>
        <begin position="58"/>
        <end position="79"/>
    </location>
</feature>
<proteinExistence type="predicted"/>
<keyword evidence="4" id="KW-1185">Reference proteome</keyword>
<gene>
    <name evidence="3" type="ORF">JRQ81_004948</name>
</gene>